<comment type="caution">
    <text evidence="12">The sequence shown here is derived from an EMBL/GenBank/DDBJ whole genome shotgun (WGS) entry which is preliminary data.</text>
</comment>
<reference evidence="12 13" key="1">
    <citation type="submission" date="2016-07" db="EMBL/GenBank/DDBJ databases">
        <title>Pervasive Adenine N6-methylation of Active Genes in Fungi.</title>
        <authorList>
            <consortium name="DOE Joint Genome Institute"/>
            <person name="Mondo S.J."/>
            <person name="Dannebaum R.O."/>
            <person name="Kuo R.C."/>
            <person name="Labutti K."/>
            <person name="Haridas S."/>
            <person name="Kuo A."/>
            <person name="Salamov A."/>
            <person name="Ahrendt S.R."/>
            <person name="Lipzen A."/>
            <person name="Sullivan W."/>
            <person name="Andreopoulos W.B."/>
            <person name="Clum A."/>
            <person name="Lindquist E."/>
            <person name="Daum C."/>
            <person name="Ramamoorthy G.K."/>
            <person name="Gryganskyi A."/>
            <person name="Culley D."/>
            <person name="Magnuson J.K."/>
            <person name="James T.Y."/>
            <person name="O'Malley M.A."/>
            <person name="Stajich J.E."/>
            <person name="Spatafora J.W."/>
            <person name="Visel A."/>
            <person name="Grigoriev I.V."/>
        </authorList>
    </citation>
    <scope>NUCLEOTIDE SEQUENCE [LARGE SCALE GENOMIC DNA]</scope>
    <source>
        <strain evidence="12 13">NRRL 2496</strain>
    </source>
</reference>
<dbReference type="OrthoDB" id="1926781at2759"/>
<evidence type="ECO:0000256" key="4">
    <source>
        <dbReference type="ARBA" id="ARBA00022824"/>
    </source>
</evidence>
<feature type="chain" id="PRO_5010872833" evidence="11">
    <location>
        <begin position="24"/>
        <end position="242"/>
    </location>
</feature>
<keyword evidence="13" id="KW-1185">Reference proteome</keyword>
<dbReference type="AlphaFoldDB" id="A0A1X2HWD9"/>
<dbReference type="InParanoid" id="A0A1X2HWD9"/>
<evidence type="ECO:0000256" key="9">
    <source>
        <dbReference type="SAM" id="MobiDB-lite"/>
    </source>
</evidence>
<evidence type="ECO:0000256" key="8">
    <source>
        <dbReference type="ARBA" id="ARBA00038311"/>
    </source>
</evidence>
<keyword evidence="5 10" id="KW-1133">Transmembrane helix</keyword>
<gene>
    <name evidence="12" type="ORF">BCR43DRAFT_483303</name>
</gene>
<feature type="signal peptide" evidence="11">
    <location>
        <begin position="1"/>
        <end position="23"/>
    </location>
</feature>
<organism evidence="12 13">
    <name type="scientific">Syncephalastrum racemosum</name>
    <name type="common">Filamentous fungus</name>
    <dbReference type="NCBI Taxonomy" id="13706"/>
    <lineage>
        <taxon>Eukaryota</taxon>
        <taxon>Fungi</taxon>
        <taxon>Fungi incertae sedis</taxon>
        <taxon>Mucoromycota</taxon>
        <taxon>Mucoromycotina</taxon>
        <taxon>Mucoromycetes</taxon>
        <taxon>Mucorales</taxon>
        <taxon>Syncephalastraceae</taxon>
        <taxon>Syncephalastrum</taxon>
    </lineage>
</organism>
<evidence type="ECO:0000313" key="12">
    <source>
        <dbReference type="EMBL" id="ORZ03408.1"/>
    </source>
</evidence>
<dbReference type="Proteomes" id="UP000242180">
    <property type="component" value="Unassembled WGS sequence"/>
</dbReference>
<evidence type="ECO:0000256" key="7">
    <source>
        <dbReference type="ARBA" id="ARBA00037565"/>
    </source>
</evidence>
<protein>
    <submittedName>
        <fullName evidence="12">Uncharacterized protein</fullName>
    </submittedName>
</protein>
<dbReference type="PANTHER" id="PTHR12924:SF0">
    <property type="entry name" value="TRANSLOCON-ASSOCIATED PROTEIN SUBUNIT ALPHA"/>
    <property type="match status" value="1"/>
</dbReference>
<evidence type="ECO:0000313" key="13">
    <source>
        <dbReference type="Proteomes" id="UP000242180"/>
    </source>
</evidence>
<comment type="function">
    <text evidence="7">Is probably involved in a pathway contributing to genomic integrity.</text>
</comment>
<accession>A0A1X2HWD9</accession>
<comment type="similarity">
    <text evidence="8">Belongs to the IRC22 family.</text>
</comment>
<evidence type="ECO:0000256" key="3">
    <source>
        <dbReference type="ARBA" id="ARBA00022729"/>
    </source>
</evidence>
<keyword evidence="4" id="KW-0256">Endoplasmic reticulum</keyword>
<keyword evidence="6 10" id="KW-0472">Membrane</keyword>
<dbReference type="EMBL" id="MCGN01000001">
    <property type="protein sequence ID" value="ORZ03408.1"/>
    <property type="molecule type" value="Genomic_DNA"/>
</dbReference>
<evidence type="ECO:0000256" key="6">
    <source>
        <dbReference type="ARBA" id="ARBA00023136"/>
    </source>
</evidence>
<evidence type="ECO:0000256" key="1">
    <source>
        <dbReference type="ARBA" id="ARBA00004115"/>
    </source>
</evidence>
<feature type="transmembrane region" description="Helical" evidence="10">
    <location>
        <begin position="163"/>
        <end position="185"/>
    </location>
</feature>
<keyword evidence="3 11" id="KW-0732">Signal</keyword>
<sequence>MANPRFWTVFLLIASVLCLLISAQESEVASEDIVAANLEVTAEFPDNPFGLIVNGQRNKVVLTIANKEKTDYSVLAVSGKVTHAEDSSKILRNLTSLRYDLTIPAEGTVDVPYVFYSEFNPGELGLTVALDMFGGEKLFRLTGYSGIVTITDPETSWFDPQLIFMYVILAAAGLGVAYLIYAAFFDTGVKTKPKKTAQETAPPTHRDAKGNMVLDQSWIPDHHLQKGSPTQSPRVKKRSGRK</sequence>
<comment type="subcellular location">
    <subcellularLocation>
        <location evidence="1">Endoplasmic reticulum membrane</location>
        <topology evidence="1">Single-pass type I membrane protein</topology>
    </subcellularLocation>
</comment>
<evidence type="ECO:0000256" key="2">
    <source>
        <dbReference type="ARBA" id="ARBA00022692"/>
    </source>
</evidence>
<dbReference type="GO" id="GO:0005789">
    <property type="term" value="C:endoplasmic reticulum membrane"/>
    <property type="evidence" value="ECO:0007669"/>
    <property type="project" value="UniProtKB-SubCell"/>
</dbReference>
<evidence type="ECO:0000256" key="11">
    <source>
        <dbReference type="SAM" id="SignalP"/>
    </source>
</evidence>
<dbReference type="OMA" id="YQEEWIP"/>
<dbReference type="Pfam" id="PF03896">
    <property type="entry name" value="TRAP_alpha"/>
    <property type="match status" value="1"/>
</dbReference>
<evidence type="ECO:0000256" key="10">
    <source>
        <dbReference type="SAM" id="Phobius"/>
    </source>
</evidence>
<keyword evidence="2 10" id="KW-0812">Transmembrane</keyword>
<evidence type="ECO:0000256" key="5">
    <source>
        <dbReference type="ARBA" id="ARBA00022989"/>
    </source>
</evidence>
<dbReference type="PANTHER" id="PTHR12924">
    <property type="entry name" value="TRANSLOCON-ASSOCIATED PROTEIN, ALPHA SUBUNIT"/>
    <property type="match status" value="1"/>
</dbReference>
<dbReference type="InterPro" id="IPR005595">
    <property type="entry name" value="TRAP_alpha"/>
</dbReference>
<name>A0A1X2HWD9_SYNRA</name>
<feature type="region of interest" description="Disordered" evidence="9">
    <location>
        <begin position="192"/>
        <end position="242"/>
    </location>
</feature>
<proteinExistence type="inferred from homology"/>